<dbReference type="InterPro" id="IPR057253">
    <property type="entry name" value="CoiA-like_N"/>
</dbReference>
<gene>
    <name evidence="2" type="ORF">SAMN04489762_3466</name>
</gene>
<proteinExistence type="predicted"/>
<protein>
    <submittedName>
        <fullName evidence="2">Competence protein CoiA-like family protein</fullName>
    </submittedName>
</protein>
<evidence type="ECO:0000313" key="3">
    <source>
        <dbReference type="Proteomes" id="UP000199735"/>
    </source>
</evidence>
<dbReference type="RefSeq" id="WP_093881564.1">
    <property type="nucleotide sequence ID" value="NZ_FOCD01000006.1"/>
</dbReference>
<dbReference type="Proteomes" id="UP000199735">
    <property type="component" value="Unassembled WGS sequence"/>
</dbReference>
<dbReference type="Pfam" id="PF25164">
    <property type="entry name" value="CoiA_N"/>
    <property type="match status" value="1"/>
</dbReference>
<feature type="domain" description="Competence protein CoiA-like N-terminal" evidence="1">
    <location>
        <begin position="26"/>
        <end position="66"/>
    </location>
</feature>
<evidence type="ECO:0000313" key="2">
    <source>
        <dbReference type="EMBL" id="SEO09093.1"/>
    </source>
</evidence>
<accession>A0AAX2EJV1</accession>
<sequence length="402" mass="47615">MREALHVLDKQLVKLPYNASDEEITTYRKLAKKETYVCPYCEALLIVRHGQKRGLHFSHLHSETCEESILIDKAEKKYTKQTERETKLHGVLIDIILDELNTKSKIYDNMHVNLGYKEKPNWAEYPDIYVKLPDKELALCVITNVSPTEDIKLAMHIKKRNSYLNEQGLETIWFIEKKEQAIEKDKNSLMLWDAELSIASKTEEDKKWTDLISRELEDKNFFKYFNYKTSFSGDIDIKSLFYIYNNPERIVVKVQHFLKDRIEKPLRSFLLGDGYELAFSDALVIDNGFKLSDSVIEEEQRTFFLKNLKQRKTEYEAQLEKMKEISRLNSPISYRELVELLKVSINLKHKEQLHLFSEIISKKVGMNNSIEVWKIVVSNDYKTYDELKRHIEKLPRGWFRNK</sequence>
<reference evidence="2 3" key="1">
    <citation type="submission" date="2016-10" db="EMBL/GenBank/DDBJ databases">
        <authorList>
            <person name="Varghese N."/>
            <person name="Submissions S."/>
        </authorList>
    </citation>
    <scope>NUCLEOTIDE SEQUENCE [LARGE SCALE GENOMIC DNA]</scope>
    <source>
        <strain evidence="2 3">DSM 21619</strain>
    </source>
</reference>
<dbReference type="AlphaFoldDB" id="A0AAX2EJV1"/>
<dbReference type="EMBL" id="FOCD01000006">
    <property type="protein sequence ID" value="SEO09093.1"/>
    <property type="molecule type" value="Genomic_DNA"/>
</dbReference>
<organism evidence="2 3">
    <name type="scientific">Terribacillus saccharophilus</name>
    <dbReference type="NCBI Taxonomy" id="361277"/>
    <lineage>
        <taxon>Bacteria</taxon>
        <taxon>Bacillati</taxon>
        <taxon>Bacillota</taxon>
        <taxon>Bacilli</taxon>
        <taxon>Bacillales</taxon>
        <taxon>Bacillaceae</taxon>
        <taxon>Terribacillus</taxon>
    </lineage>
</organism>
<name>A0AAX2EJV1_9BACI</name>
<comment type="caution">
    <text evidence="2">The sequence shown here is derived from an EMBL/GenBank/DDBJ whole genome shotgun (WGS) entry which is preliminary data.</text>
</comment>
<evidence type="ECO:0000259" key="1">
    <source>
        <dbReference type="Pfam" id="PF25164"/>
    </source>
</evidence>